<accession>A0ACC2B484</accession>
<proteinExistence type="predicted"/>
<evidence type="ECO:0000313" key="1">
    <source>
        <dbReference type="EMBL" id="KAJ7524550.1"/>
    </source>
</evidence>
<dbReference type="Proteomes" id="UP001162992">
    <property type="component" value="Chromosome 17"/>
</dbReference>
<comment type="caution">
    <text evidence="1">The sequence shown here is derived from an EMBL/GenBank/DDBJ whole genome shotgun (WGS) entry which is preliminary data.</text>
</comment>
<organism evidence="1 2">
    <name type="scientific">Diphasiastrum complanatum</name>
    <name type="common">Issler's clubmoss</name>
    <name type="synonym">Lycopodium complanatum</name>
    <dbReference type="NCBI Taxonomy" id="34168"/>
    <lineage>
        <taxon>Eukaryota</taxon>
        <taxon>Viridiplantae</taxon>
        <taxon>Streptophyta</taxon>
        <taxon>Embryophyta</taxon>
        <taxon>Tracheophyta</taxon>
        <taxon>Lycopodiopsida</taxon>
        <taxon>Lycopodiales</taxon>
        <taxon>Lycopodiaceae</taxon>
        <taxon>Lycopodioideae</taxon>
        <taxon>Diphasiastrum</taxon>
    </lineage>
</organism>
<keyword evidence="2" id="KW-1185">Reference proteome</keyword>
<evidence type="ECO:0000313" key="2">
    <source>
        <dbReference type="Proteomes" id="UP001162992"/>
    </source>
</evidence>
<dbReference type="EMBL" id="CM055108">
    <property type="protein sequence ID" value="KAJ7524550.1"/>
    <property type="molecule type" value="Genomic_DNA"/>
</dbReference>
<gene>
    <name evidence="1" type="ORF">O6H91_17G010800</name>
</gene>
<protein>
    <submittedName>
        <fullName evidence="1">Uncharacterized protein</fullName>
    </submittedName>
</protein>
<reference evidence="2" key="1">
    <citation type="journal article" date="2024" name="Proc. Natl. Acad. Sci. U.S.A.">
        <title>Extraordinary preservation of gene collinearity over three hundred million years revealed in homosporous lycophytes.</title>
        <authorList>
            <person name="Li C."/>
            <person name="Wickell D."/>
            <person name="Kuo L.Y."/>
            <person name="Chen X."/>
            <person name="Nie B."/>
            <person name="Liao X."/>
            <person name="Peng D."/>
            <person name="Ji J."/>
            <person name="Jenkins J."/>
            <person name="Williams M."/>
            <person name="Shu S."/>
            <person name="Plott C."/>
            <person name="Barry K."/>
            <person name="Rajasekar S."/>
            <person name="Grimwood J."/>
            <person name="Han X."/>
            <person name="Sun S."/>
            <person name="Hou Z."/>
            <person name="He W."/>
            <person name="Dai G."/>
            <person name="Sun C."/>
            <person name="Schmutz J."/>
            <person name="Leebens-Mack J.H."/>
            <person name="Li F.W."/>
            <person name="Wang L."/>
        </authorList>
    </citation>
    <scope>NUCLEOTIDE SEQUENCE [LARGE SCALE GENOMIC DNA]</scope>
    <source>
        <strain evidence="2">cv. PW_Plant_1</strain>
    </source>
</reference>
<name>A0ACC2B484_DIPCM</name>
<sequence>MTQKGNLFKGQQKKNLVANRHGKGLQVRKGKVLKAPTKKTHEDQLDKEVSKFINQANEVKAATLACKEGARLRLVKAPTETKPKKVVLSKKSAESAMED</sequence>